<gene>
    <name evidence="1" type="ORF">GCM10007418_03780</name>
</gene>
<dbReference type="EMBL" id="BMFF01000001">
    <property type="protein sequence ID" value="GGC87237.1"/>
    <property type="molecule type" value="Genomic_DNA"/>
</dbReference>
<accession>A0ABQ1NXR1</accession>
<evidence type="ECO:0000313" key="2">
    <source>
        <dbReference type="Proteomes" id="UP000638188"/>
    </source>
</evidence>
<protein>
    <recommendedName>
        <fullName evidence="3">HicB family protein</fullName>
    </recommendedName>
</protein>
<organism evidence="1 2">
    <name type="scientific">Halopseudomonas salina</name>
    <dbReference type="NCBI Taxonomy" id="1323744"/>
    <lineage>
        <taxon>Bacteria</taxon>
        <taxon>Pseudomonadati</taxon>
        <taxon>Pseudomonadota</taxon>
        <taxon>Gammaproteobacteria</taxon>
        <taxon>Pseudomonadales</taxon>
        <taxon>Pseudomonadaceae</taxon>
        <taxon>Halopseudomonas</taxon>
    </lineage>
</organism>
<dbReference type="SUPFAM" id="SSF47598">
    <property type="entry name" value="Ribbon-helix-helix"/>
    <property type="match status" value="1"/>
</dbReference>
<dbReference type="Proteomes" id="UP000638188">
    <property type="component" value="Unassembled WGS sequence"/>
</dbReference>
<dbReference type="InterPro" id="IPR010985">
    <property type="entry name" value="Ribbon_hlx_hlx"/>
</dbReference>
<proteinExistence type="predicted"/>
<evidence type="ECO:0000313" key="1">
    <source>
        <dbReference type="EMBL" id="GGC87237.1"/>
    </source>
</evidence>
<keyword evidence="2" id="KW-1185">Reference proteome</keyword>
<name>A0ABQ1NXR1_9GAMM</name>
<sequence>MSTKKVLEHKGFQGSVDFSIEDGIVHGKILHIADMITYDADSVPELVKAFEEAVDDYLETCEAIGKKPDKPFSGTFNVRIGAPLHMAVAKTAAREDKSVNEFVREALDCHVNGRHQEIHHHYQPPADYTAEYLFHDASSRKRRPFDLDLQIQGAFE</sequence>
<dbReference type="SUPFAM" id="SSF143100">
    <property type="entry name" value="TTHA1013/TTHA0281-like"/>
    <property type="match status" value="1"/>
</dbReference>
<dbReference type="InterPro" id="IPR035069">
    <property type="entry name" value="TTHA1013/TTHA0281-like"/>
</dbReference>
<dbReference type="InterPro" id="IPR008651">
    <property type="entry name" value="Uncharacterised_HicB"/>
</dbReference>
<evidence type="ECO:0008006" key="3">
    <source>
        <dbReference type="Google" id="ProtNLM"/>
    </source>
</evidence>
<dbReference type="RefSeq" id="WP_150277536.1">
    <property type="nucleotide sequence ID" value="NZ_BMFF01000001.1"/>
</dbReference>
<comment type="caution">
    <text evidence="1">The sequence shown here is derived from an EMBL/GenBank/DDBJ whole genome shotgun (WGS) entry which is preliminary data.</text>
</comment>
<dbReference type="Pfam" id="PF05534">
    <property type="entry name" value="HicB"/>
    <property type="match status" value="1"/>
</dbReference>
<reference evidence="2" key="1">
    <citation type="journal article" date="2019" name="Int. J. Syst. Evol. Microbiol.">
        <title>The Global Catalogue of Microorganisms (GCM) 10K type strain sequencing project: providing services to taxonomists for standard genome sequencing and annotation.</title>
        <authorList>
            <consortium name="The Broad Institute Genomics Platform"/>
            <consortium name="The Broad Institute Genome Sequencing Center for Infectious Disease"/>
            <person name="Wu L."/>
            <person name="Ma J."/>
        </authorList>
    </citation>
    <scope>NUCLEOTIDE SEQUENCE [LARGE SCALE GENOMIC DNA]</scope>
    <source>
        <strain evidence="2">CGMCC 1.12482</strain>
    </source>
</reference>